<dbReference type="InterPro" id="IPR006664">
    <property type="entry name" value="OMP_bac"/>
</dbReference>
<dbReference type="EMBL" id="RJTM01000177">
    <property type="protein sequence ID" value="RNL75199.1"/>
    <property type="molecule type" value="Genomic_DNA"/>
</dbReference>
<comment type="caution">
    <text evidence="7">The sequence shown here is derived from an EMBL/GenBank/DDBJ whole genome shotgun (WGS) entry which is preliminary data.</text>
</comment>
<evidence type="ECO:0000256" key="4">
    <source>
        <dbReference type="PROSITE-ProRule" id="PRU00473"/>
    </source>
</evidence>
<protein>
    <recommendedName>
        <fullName evidence="6">OmpA-like domain-containing protein</fullName>
    </recommendedName>
</protein>
<feature type="chain" id="PRO_5018264033" description="OmpA-like domain-containing protein" evidence="5">
    <location>
        <begin position="19"/>
        <end position="633"/>
    </location>
</feature>
<dbReference type="SUPFAM" id="SSF103088">
    <property type="entry name" value="OmpA-like"/>
    <property type="match status" value="1"/>
</dbReference>
<dbReference type="InterPro" id="IPR036737">
    <property type="entry name" value="OmpA-like_sf"/>
</dbReference>
<comment type="subcellular location">
    <subcellularLocation>
        <location evidence="1">Cell outer membrane</location>
    </subcellularLocation>
</comment>
<gene>
    <name evidence="7" type="ORF">ED312_21915</name>
</gene>
<dbReference type="InterPro" id="IPR011990">
    <property type="entry name" value="TPR-like_helical_dom_sf"/>
</dbReference>
<dbReference type="SUPFAM" id="SSF49464">
    <property type="entry name" value="Carboxypeptidase regulatory domain-like"/>
    <property type="match status" value="1"/>
</dbReference>
<keyword evidence="8" id="KW-1185">Reference proteome</keyword>
<dbReference type="InterPro" id="IPR011042">
    <property type="entry name" value="6-blade_b-propeller_TolB-like"/>
</dbReference>
<evidence type="ECO:0000259" key="6">
    <source>
        <dbReference type="PROSITE" id="PS51123"/>
    </source>
</evidence>
<dbReference type="InterPro" id="IPR011659">
    <property type="entry name" value="WD40"/>
</dbReference>
<dbReference type="InterPro" id="IPR050330">
    <property type="entry name" value="Bact_OuterMem_StrucFunc"/>
</dbReference>
<dbReference type="SUPFAM" id="SSF48452">
    <property type="entry name" value="TPR-like"/>
    <property type="match status" value="1"/>
</dbReference>
<dbReference type="CDD" id="cd07185">
    <property type="entry name" value="OmpA_C-like"/>
    <property type="match status" value="1"/>
</dbReference>
<dbReference type="Proteomes" id="UP000267469">
    <property type="component" value="Unassembled WGS sequence"/>
</dbReference>
<dbReference type="Gene3D" id="3.30.1330.60">
    <property type="entry name" value="OmpA-like domain"/>
    <property type="match status" value="1"/>
</dbReference>
<dbReference type="InterPro" id="IPR006665">
    <property type="entry name" value="OmpA-like"/>
</dbReference>
<organism evidence="7 8">
    <name type="scientific">Sinomicrobium pectinilyticum</name>
    <dbReference type="NCBI Taxonomy" id="1084421"/>
    <lineage>
        <taxon>Bacteria</taxon>
        <taxon>Pseudomonadati</taxon>
        <taxon>Bacteroidota</taxon>
        <taxon>Flavobacteriia</taxon>
        <taxon>Flavobacteriales</taxon>
        <taxon>Flavobacteriaceae</taxon>
        <taxon>Sinomicrobium</taxon>
    </lineage>
</organism>
<evidence type="ECO:0000256" key="2">
    <source>
        <dbReference type="ARBA" id="ARBA00023136"/>
    </source>
</evidence>
<dbReference type="Gene3D" id="2.60.40.1120">
    <property type="entry name" value="Carboxypeptidase-like, regulatory domain"/>
    <property type="match status" value="1"/>
</dbReference>
<name>A0A3N0DHN8_SINP1</name>
<proteinExistence type="predicted"/>
<evidence type="ECO:0000256" key="3">
    <source>
        <dbReference type="ARBA" id="ARBA00023237"/>
    </source>
</evidence>
<keyword evidence="5" id="KW-0732">Signal</keyword>
<evidence type="ECO:0000256" key="5">
    <source>
        <dbReference type="SAM" id="SignalP"/>
    </source>
</evidence>
<dbReference type="PROSITE" id="PS51123">
    <property type="entry name" value="OMPA_2"/>
    <property type="match status" value="1"/>
</dbReference>
<dbReference type="GO" id="GO:0009279">
    <property type="term" value="C:cell outer membrane"/>
    <property type="evidence" value="ECO:0007669"/>
    <property type="project" value="UniProtKB-SubCell"/>
</dbReference>
<keyword evidence="3" id="KW-0998">Cell outer membrane</keyword>
<accession>A0A3N0DHN8</accession>
<dbReference type="InterPro" id="IPR008969">
    <property type="entry name" value="CarboxyPept-like_regulatory"/>
</dbReference>
<dbReference type="Pfam" id="PF07676">
    <property type="entry name" value="PD40"/>
    <property type="match status" value="3"/>
</dbReference>
<dbReference type="Pfam" id="PF13620">
    <property type="entry name" value="CarboxypepD_reg"/>
    <property type="match status" value="1"/>
</dbReference>
<dbReference type="Gene3D" id="1.25.40.10">
    <property type="entry name" value="Tetratricopeptide repeat domain"/>
    <property type="match status" value="1"/>
</dbReference>
<dbReference type="PRINTS" id="PR01021">
    <property type="entry name" value="OMPADOMAIN"/>
</dbReference>
<dbReference type="SUPFAM" id="SSF82171">
    <property type="entry name" value="DPP6 N-terminal domain-like"/>
    <property type="match status" value="1"/>
</dbReference>
<dbReference type="Pfam" id="PF00691">
    <property type="entry name" value="OmpA"/>
    <property type="match status" value="1"/>
</dbReference>
<dbReference type="PANTHER" id="PTHR30329:SF21">
    <property type="entry name" value="LIPOPROTEIN YIAD-RELATED"/>
    <property type="match status" value="1"/>
</dbReference>
<feature type="domain" description="OmpA-like" evidence="6">
    <location>
        <begin position="510"/>
        <end position="633"/>
    </location>
</feature>
<dbReference type="OrthoDB" id="9809364at2"/>
<dbReference type="AlphaFoldDB" id="A0A3N0DHN8"/>
<evidence type="ECO:0000256" key="1">
    <source>
        <dbReference type="ARBA" id="ARBA00004442"/>
    </source>
</evidence>
<reference evidence="7 8" key="1">
    <citation type="submission" date="2018-10" db="EMBL/GenBank/DDBJ databases">
        <title>Sinomicrobium pectinilyticum sp. nov., a pectinase-producing bacterium isolated from alkaline and saline soil, and emended description of the genus Sinomicrobium.</title>
        <authorList>
            <person name="Cheng B."/>
            <person name="Li C."/>
            <person name="Lai Q."/>
            <person name="Du M."/>
            <person name="Shao Z."/>
            <person name="Xu P."/>
            <person name="Yang C."/>
        </authorList>
    </citation>
    <scope>NUCLEOTIDE SEQUENCE [LARGE SCALE GENOMIC DNA]</scope>
    <source>
        <strain evidence="7 8">5DNS001</strain>
    </source>
</reference>
<dbReference type="Gene3D" id="2.120.10.30">
    <property type="entry name" value="TolB, C-terminal domain"/>
    <property type="match status" value="1"/>
</dbReference>
<dbReference type="RefSeq" id="WP_123218157.1">
    <property type="nucleotide sequence ID" value="NZ_RJTM01000177.1"/>
</dbReference>
<evidence type="ECO:0000313" key="7">
    <source>
        <dbReference type="EMBL" id="RNL75199.1"/>
    </source>
</evidence>
<feature type="signal peptide" evidence="5">
    <location>
        <begin position="1"/>
        <end position="18"/>
    </location>
</feature>
<sequence>MKKKLLLLLLLGMTWSYAQQRTVADRYFEKLAYVKSADLYATLVKKGDSSMHVLSRLGDSYYYNTNMKEAEKWYGILLSKYGEEVKPDYLFRYAQALKGNEKYEEAVKWMKASAERGGSDPEMLRLLEEGDYYTRLTNPKARLFGNVHNLAINTEYSDFGCFIFGARFYFASTRPSKGRTKIYDWNKQPFLNIYAGNRIGNEIDEAHKLEGEINTQYHEATMVITGDGKTMYFTRDNSDNGRRSEKDEEGTVHLQLYKATLDEDGKWGNITELPFNNVSYSVGHPALSPDGKKLYFVSDMPGGYGVTDIYAVDIHDDGSYGEPQNLGNTINTRGREMFPFIDKDGVLYFSSNGHPGLGGLDILKSEPQNGGFGKVTNPGVPINSALDDFAFMMNEDNTEGYLSSNRLGGKGDDDIYHFTARECTVTISGVITDSRTEEPLVEASVRFIEPGGGVVAKALTDVDGIYRLRGDCLDGAYTVVAEQEDYRSGQKEVDVKGKEEAKADIALTPLIIEDEIVIKPIYFDYNKWDIRPDAEYELEHIVNVMNAHPEMVIRIESHTDSRGNDAYNEKLSDNRAKATRDYIYSRGIAEDRIESAIGYGEKQLLNNCANGVDCTEEEHQMNRRSSFIIVRKQ</sequence>
<dbReference type="PANTHER" id="PTHR30329">
    <property type="entry name" value="STATOR ELEMENT OF FLAGELLAR MOTOR COMPLEX"/>
    <property type="match status" value="1"/>
</dbReference>
<keyword evidence="2 4" id="KW-0472">Membrane</keyword>
<evidence type="ECO:0000313" key="8">
    <source>
        <dbReference type="Proteomes" id="UP000267469"/>
    </source>
</evidence>